<reference evidence="1 2" key="1">
    <citation type="journal article" date="2011" name="Stand. Genomic Sci.">
        <title>Complete genome sequence of the gliding freshwater bacterium Fluviicola taffensis type strain (RW262).</title>
        <authorList>
            <person name="Woyke T."/>
            <person name="Chertkov O."/>
            <person name="Lapidus A."/>
            <person name="Nolan M."/>
            <person name="Lucas S."/>
            <person name="Del Rio T.G."/>
            <person name="Tice H."/>
            <person name="Cheng J.F."/>
            <person name="Tapia R."/>
            <person name="Han C."/>
            <person name="Goodwin L."/>
            <person name="Pitluck S."/>
            <person name="Liolios K."/>
            <person name="Pagani I."/>
            <person name="Ivanova N."/>
            <person name="Huntemann M."/>
            <person name="Mavromatis K."/>
            <person name="Mikhailova N."/>
            <person name="Pati A."/>
            <person name="Chen A."/>
            <person name="Palaniappan K."/>
            <person name="Land M."/>
            <person name="Hauser L."/>
            <person name="Brambilla E.M."/>
            <person name="Rohde M."/>
            <person name="Mwirichia R."/>
            <person name="Sikorski J."/>
            <person name="Tindall B.J."/>
            <person name="Goker M."/>
            <person name="Bristow J."/>
            <person name="Eisen J.A."/>
            <person name="Markowitz V."/>
            <person name="Hugenholtz P."/>
            <person name="Klenk H.P."/>
            <person name="Kyrpides N.C."/>
        </authorList>
    </citation>
    <scope>NUCLEOTIDE SEQUENCE [LARGE SCALE GENOMIC DNA]</scope>
    <source>
        <strain evidence="2">DSM 16823 / RW262 / RW262</strain>
    </source>
</reference>
<evidence type="ECO:0000313" key="2">
    <source>
        <dbReference type="Proteomes" id="UP000007463"/>
    </source>
</evidence>
<organism evidence="1 2">
    <name type="scientific">Fluviicola taffensis (strain DSM 16823 / NCIMB 13979 / RW262)</name>
    <dbReference type="NCBI Taxonomy" id="755732"/>
    <lineage>
        <taxon>Bacteria</taxon>
        <taxon>Pseudomonadati</taxon>
        <taxon>Bacteroidota</taxon>
        <taxon>Flavobacteriia</taxon>
        <taxon>Flavobacteriales</taxon>
        <taxon>Crocinitomicaceae</taxon>
        <taxon>Fluviicola</taxon>
    </lineage>
</organism>
<dbReference type="KEGG" id="fte:Fluta_3606"/>
<dbReference type="AlphaFoldDB" id="F2IE11"/>
<dbReference type="eggNOG" id="ENOG502ZAB6">
    <property type="taxonomic scope" value="Bacteria"/>
</dbReference>
<sequence length="290" mass="33432">MNLAYPKQNFIDWLTQQWVILRGQKIEPENVPWLIGPFGELGTIGDDFVIQLANTENLIIERNTTSHGLISPFTQLNFSDSQLNQLSEKVIDFYENTANYDLNLIVKWNPFFKFFGVIVNKLFSRRINQLNIPTKNLKQPENITSEIITLTDSKTKKVKYTIWFRTIESTGEVVYSGIYSTCKLPSGKMCVKAVFPLPKGNATVIMSTSVGHNGELILDASGEKFGDPGFYFLLNDSKGNFWSQYIRSFRDQLKVYTDNEKIVAEQTLTLWNRQVLRFNYEIKHTEKKTN</sequence>
<reference evidence="2" key="2">
    <citation type="submission" date="2011-02" db="EMBL/GenBank/DDBJ databases">
        <title>The complete genome of Fluviicola taffensis DSM 16823.</title>
        <authorList>
            <consortium name="US DOE Joint Genome Institute (JGI-PGF)"/>
            <person name="Lucas S."/>
            <person name="Copeland A."/>
            <person name="Lapidus A."/>
            <person name="Bruce D."/>
            <person name="Goodwin L."/>
            <person name="Pitluck S."/>
            <person name="Kyrpides N."/>
            <person name="Mavromatis K."/>
            <person name="Ivanova N."/>
            <person name="Mikhailova N."/>
            <person name="Pagani I."/>
            <person name="Chertkov O."/>
            <person name="Detter J.C."/>
            <person name="Han C."/>
            <person name="Tapia R."/>
            <person name="Land M."/>
            <person name="Hauser L."/>
            <person name="Markowitz V."/>
            <person name="Cheng J.-F."/>
            <person name="Hugenholtz P."/>
            <person name="Woyke T."/>
            <person name="Wu D."/>
            <person name="Tindall B."/>
            <person name="Pomrenke H.G."/>
            <person name="Brambilla E."/>
            <person name="Klenk H.-P."/>
            <person name="Eisen J.A."/>
        </authorList>
    </citation>
    <scope>NUCLEOTIDE SEQUENCE [LARGE SCALE GENOMIC DNA]</scope>
    <source>
        <strain evidence="2">DSM 16823 / RW262 / RW262</strain>
    </source>
</reference>
<dbReference type="RefSeq" id="WP_013688342.1">
    <property type="nucleotide sequence ID" value="NC_015321.1"/>
</dbReference>
<dbReference type="Proteomes" id="UP000007463">
    <property type="component" value="Chromosome"/>
</dbReference>
<name>F2IE11_FLUTR</name>
<dbReference type="OrthoDB" id="3678706at2"/>
<dbReference type="EMBL" id="CP002542">
    <property type="protein sequence ID" value="AEA45575.1"/>
    <property type="molecule type" value="Genomic_DNA"/>
</dbReference>
<gene>
    <name evidence="1" type="ordered locus">Fluta_3606</name>
</gene>
<accession>F2IE11</accession>
<evidence type="ECO:0000313" key="1">
    <source>
        <dbReference type="EMBL" id="AEA45575.1"/>
    </source>
</evidence>
<proteinExistence type="predicted"/>
<dbReference type="HOGENOM" id="CLU_082710_0_0_10"/>
<keyword evidence="2" id="KW-1185">Reference proteome</keyword>
<dbReference type="STRING" id="755732.Fluta_3606"/>
<protein>
    <submittedName>
        <fullName evidence="1">Uncharacterized protein</fullName>
    </submittedName>
</protein>